<proteinExistence type="predicted"/>
<dbReference type="EMBL" id="CAJVPK010001160">
    <property type="protein sequence ID" value="CAG8574262.1"/>
    <property type="molecule type" value="Genomic_DNA"/>
</dbReference>
<organism evidence="2 3">
    <name type="scientific">Diversispora eburnea</name>
    <dbReference type="NCBI Taxonomy" id="1213867"/>
    <lineage>
        <taxon>Eukaryota</taxon>
        <taxon>Fungi</taxon>
        <taxon>Fungi incertae sedis</taxon>
        <taxon>Mucoromycota</taxon>
        <taxon>Glomeromycotina</taxon>
        <taxon>Glomeromycetes</taxon>
        <taxon>Diversisporales</taxon>
        <taxon>Diversisporaceae</taxon>
        <taxon>Diversispora</taxon>
    </lineage>
</organism>
<dbReference type="AlphaFoldDB" id="A0A9N9G235"/>
<dbReference type="Proteomes" id="UP000789706">
    <property type="component" value="Unassembled WGS sequence"/>
</dbReference>
<sequence>MAAESASSHQSSESKQDGRSGQDSDKNDIMIKKEEIANVSTTLSNHKHEEGNLTVTMTSSKPFLEEE</sequence>
<protein>
    <submittedName>
        <fullName evidence="2">11545_t:CDS:1</fullName>
    </submittedName>
</protein>
<comment type="caution">
    <text evidence="2">The sequence shown here is derived from an EMBL/GenBank/DDBJ whole genome shotgun (WGS) entry which is preliminary data.</text>
</comment>
<feature type="compositionally biased region" description="Low complexity" evidence="1">
    <location>
        <begin position="1"/>
        <end position="11"/>
    </location>
</feature>
<name>A0A9N9G235_9GLOM</name>
<feature type="compositionally biased region" description="Basic and acidic residues" evidence="1">
    <location>
        <begin position="12"/>
        <end position="36"/>
    </location>
</feature>
<reference evidence="2" key="1">
    <citation type="submission" date="2021-06" db="EMBL/GenBank/DDBJ databases">
        <authorList>
            <person name="Kallberg Y."/>
            <person name="Tangrot J."/>
            <person name="Rosling A."/>
        </authorList>
    </citation>
    <scope>NUCLEOTIDE SEQUENCE</scope>
    <source>
        <strain evidence="2">AZ414A</strain>
    </source>
</reference>
<gene>
    <name evidence="2" type="ORF">DEBURN_LOCUS8243</name>
</gene>
<accession>A0A9N9G235</accession>
<feature type="region of interest" description="Disordered" evidence="1">
    <location>
        <begin position="1"/>
        <end position="67"/>
    </location>
</feature>
<evidence type="ECO:0000256" key="1">
    <source>
        <dbReference type="SAM" id="MobiDB-lite"/>
    </source>
</evidence>
<evidence type="ECO:0000313" key="3">
    <source>
        <dbReference type="Proteomes" id="UP000789706"/>
    </source>
</evidence>
<evidence type="ECO:0000313" key="2">
    <source>
        <dbReference type="EMBL" id="CAG8574262.1"/>
    </source>
</evidence>
<keyword evidence="3" id="KW-1185">Reference proteome</keyword>